<name>A0ABX4C038_9FLAO</name>
<evidence type="ECO:0000313" key="4">
    <source>
        <dbReference type="EMBL" id="OXA85187.1"/>
    </source>
</evidence>
<dbReference type="RefSeq" id="WP_052480252.1">
    <property type="nucleotide sequence ID" value="NZ_JPRK01000021.1"/>
</dbReference>
<reference evidence="4 5" key="1">
    <citation type="submission" date="2016-11" db="EMBL/GenBank/DDBJ databases">
        <title>Whole genomes of Flavobacteriaceae.</title>
        <authorList>
            <person name="Stine C."/>
            <person name="Li C."/>
            <person name="Tadesse D."/>
        </authorList>
    </citation>
    <scope>NUCLEOTIDE SEQUENCE [LARGE SCALE GENOMIC DNA]</scope>
    <source>
        <strain evidence="4 5">ATCC 51468</strain>
    </source>
</reference>
<evidence type="ECO:0000313" key="5">
    <source>
        <dbReference type="Proteomes" id="UP000198302"/>
    </source>
</evidence>
<evidence type="ECO:0000256" key="2">
    <source>
        <dbReference type="ARBA" id="ARBA00022801"/>
    </source>
</evidence>
<dbReference type="InterPro" id="IPR029045">
    <property type="entry name" value="ClpP/crotonase-like_dom_sf"/>
</dbReference>
<dbReference type="Pfam" id="PF00574">
    <property type="entry name" value="CLP_protease"/>
    <property type="match status" value="1"/>
</dbReference>
<keyword evidence="2" id="KW-0378">Hydrolase</keyword>
<keyword evidence="1" id="KW-0645">Protease</keyword>
<accession>A0ABX4C038</accession>
<dbReference type="EMBL" id="MUGX01000026">
    <property type="protein sequence ID" value="OXA85187.1"/>
    <property type="molecule type" value="Genomic_DNA"/>
</dbReference>
<evidence type="ECO:0000256" key="3">
    <source>
        <dbReference type="ARBA" id="ARBA00022825"/>
    </source>
</evidence>
<dbReference type="CDD" id="cd07016">
    <property type="entry name" value="S14_ClpP_1"/>
    <property type="match status" value="1"/>
</dbReference>
<gene>
    <name evidence="4" type="ORF">B0A73_17715</name>
</gene>
<keyword evidence="5" id="KW-1185">Reference proteome</keyword>
<organism evidence="4 5">
    <name type="scientific">Flavobacterium hibernum</name>
    <dbReference type="NCBI Taxonomy" id="37752"/>
    <lineage>
        <taxon>Bacteria</taxon>
        <taxon>Pseudomonadati</taxon>
        <taxon>Bacteroidota</taxon>
        <taxon>Flavobacteriia</taxon>
        <taxon>Flavobacteriales</taxon>
        <taxon>Flavobacteriaceae</taxon>
        <taxon>Flavobacterium</taxon>
    </lineage>
</organism>
<dbReference type="PANTHER" id="PTHR10381:SF70">
    <property type="entry name" value="ATP-DEPENDENT CLP PROTEASE PROTEOLYTIC SUBUNIT"/>
    <property type="match status" value="1"/>
</dbReference>
<protein>
    <recommendedName>
        <fullName evidence="6">Clp protease ClpP</fullName>
    </recommendedName>
</protein>
<dbReference type="InterPro" id="IPR023562">
    <property type="entry name" value="ClpP/TepA"/>
</dbReference>
<dbReference type="Gene3D" id="3.90.226.10">
    <property type="entry name" value="2-enoyl-CoA Hydratase, Chain A, domain 1"/>
    <property type="match status" value="1"/>
</dbReference>
<evidence type="ECO:0000256" key="1">
    <source>
        <dbReference type="ARBA" id="ARBA00022670"/>
    </source>
</evidence>
<comment type="caution">
    <text evidence="4">The sequence shown here is derived from an EMBL/GenBank/DDBJ whole genome shotgun (WGS) entry which is preliminary data.</text>
</comment>
<evidence type="ECO:0008006" key="6">
    <source>
        <dbReference type="Google" id="ProtNLM"/>
    </source>
</evidence>
<dbReference type="PANTHER" id="PTHR10381">
    <property type="entry name" value="ATP-DEPENDENT CLP PROTEASE PROTEOLYTIC SUBUNIT"/>
    <property type="match status" value="1"/>
</dbReference>
<dbReference type="SUPFAM" id="SSF52096">
    <property type="entry name" value="ClpP/crotonase"/>
    <property type="match status" value="1"/>
</dbReference>
<keyword evidence="3" id="KW-0720">Serine protease</keyword>
<dbReference type="Proteomes" id="UP000198302">
    <property type="component" value="Unassembled WGS sequence"/>
</dbReference>
<proteinExistence type="predicted"/>
<sequence length="429" mass="47076">MIGTIYINGVIGEDTTLLDVIKQVKAQSTAESFLVKIDSQGGYVDAGNDIYNYLKNLSQSITTYTTRAFSIASVIFMSGDNRIIPDGAENALMIHLPWLEAAGDYSTLNEYLGELKATEDKLVKFYAEALDLDRDTIHSLLKSETYLSATQAIELGFATQLQVAPKAVAILHNNKEEKEESLMNKLNKKIDALMNLVSKKIKAELVLQDATGVELVFPDLDATEVPAVDAKIVVDNKPAEGEFIMPDGSTIIASNGEVKEIKTAEEEVSADEPEIEEPLAKAEIIKEVAKWEMDVINTSFEIGEILKYTYEEVEYSCGAGEYELADGSRIIADADGKIVEVKPAVAEPETDEASIDEPVESNNEDIEKLLGIIEVMAQKNVELETKFQALAKNIGSDFNPTNTKENKTNVKASTENTSRAFQILTSKIK</sequence>